<proteinExistence type="predicted"/>
<sequence length="1200" mass="124730">MAANGEEALVPAVLWGRLHEQQLSLEERIRAALRLLSDPGDPPGPSAAAWLFEWLARGAGAAQKKFVLQGDGLRLLCDLLRALPREYPLGSFLPFLMAQLHSAVGAGALPCDQHLQAISLLLERPARSFHAPVEQAAPLFAGAAALLADRAPAVPPAELPLFVARAARLLIRALQQVQAKKAFRGVLAALPAAAALLGRAPPEAPELPTAALEAPHAGWLAAAGAVRALAQAVFEERHLEGFEALSRGDHPAPGRGAAEGEPARKRARRAPQGEDEGGAAGADAGAAYQAGLFECVSDLLAKPGPTRAGCALLLPCLLAEFACRYRARASAQDPDLPVQEGAQGRKEAVQAKQPAVPCEFWVFLQLSRAVASALDACAGEGDEEVLLARCLVDLWGHVRRLGAYRPREDPKRLQAESLDSFCALMLRRLSALGREAAREAPEWHGLVEALRLDPSPFEPRLEAAWGTVLELCPPAREKGGGAALEPHCVRLARALLRTYGELADLPSCLDALVRAARGGAAKRAARLVGHQALLDGLRELVADVSVGSAATQATRVWESLLDELQSALATGGVAQTAGGASGAAWVAALLQHVVQGVRPSERSLRALRLLLLKSFSVVGSPGGGHRPPGLDGLLLALCDLGRRLESWEVPVALRPLAGSAGAAVPEEEEEEERESGKQDLADQVESNLRMLAQRATSVEVTDLARAPVCAAGMWLALCEDRLARHSDARRGHKLRTSVLGQLVGLAAREAGDVEASAQEAWLAARREVCERLPLLTTLAARGLQRQRGCDGCAPDPMAQLASVVAPREPACWQHLLGSASAAGPQACPADAWMPAAQIWAEGGEALAQRPELRAPLLARLAELIATAAAAPDAFAEQGGALHGLHLALLELISAPFAGSPADVLAQAFRVVSQVAVEAATHALDAGPGVASRASLAEFGGEPHTGGAGRATMSGGGGPRGGGGGRATALLQAALRCLGQLSKMLAMDAPESREAAIGEAAARFSGESLQPSARKRPARRPAGGVVPAVAQLLSSGVLGGGDGLATATVLAEGVNTLCRQRLPGWPEPARQRWAAGLLHGLLSPGLTCEVHAGGGDADDAGGHCVVRLPDTLGALSGQSGCSPQTERSLELLLALFEPSVGTDGWGPCERAGRERDSALWRAFRAVHPAVPPQRGMLAQAAEPPAPAACRCAGLLAQVAAS</sequence>
<gene>
    <name evidence="2" type="ORF">PCOR1329_LOCUS73525</name>
</gene>
<evidence type="ECO:0008006" key="4">
    <source>
        <dbReference type="Google" id="ProtNLM"/>
    </source>
</evidence>
<reference evidence="2" key="1">
    <citation type="submission" date="2023-10" db="EMBL/GenBank/DDBJ databases">
        <authorList>
            <person name="Chen Y."/>
            <person name="Shah S."/>
            <person name="Dougan E. K."/>
            <person name="Thang M."/>
            <person name="Chan C."/>
        </authorList>
    </citation>
    <scope>NUCLEOTIDE SEQUENCE [LARGE SCALE GENOMIC DNA]</scope>
</reference>
<organism evidence="2 3">
    <name type="scientific">Prorocentrum cordatum</name>
    <dbReference type="NCBI Taxonomy" id="2364126"/>
    <lineage>
        <taxon>Eukaryota</taxon>
        <taxon>Sar</taxon>
        <taxon>Alveolata</taxon>
        <taxon>Dinophyceae</taxon>
        <taxon>Prorocentrales</taxon>
        <taxon>Prorocentraceae</taxon>
        <taxon>Prorocentrum</taxon>
    </lineage>
</organism>
<keyword evidence="3" id="KW-1185">Reference proteome</keyword>
<feature type="region of interest" description="Disordered" evidence="1">
    <location>
        <begin position="658"/>
        <end position="680"/>
    </location>
</feature>
<evidence type="ECO:0000313" key="3">
    <source>
        <dbReference type="Proteomes" id="UP001189429"/>
    </source>
</evidence>
<evidence type="ECO:0000256" key="1">
    <source>
        <dbReference type="SAM" id="MobiDB-lite"/>
    </source>
</evidence>
<name>A0ABN9X528_9DINO</name>
<dbReference type="Proteomes" id="UP001189429">
    <property type="component" value="Unassembled WGS sequence"/>
</dbReference>
<feature type="region of interest" description="Disordered" evidence="1">
    <location>
        <begin position="937"/>
        <end position="964"/>
    </location>
</feature>
<dbReference type="EMBL" id="CAUYUJ010019905">
    <property type="protein sequence ID" value="CAK0894486.1"/>
    <property type="molecule type" value="Genomic_DNA"/>
</dbReference>
<protein>
    <recommendedName>
        <fullName evidence="4">HEAT repeat-containing protein 1</fullName>
    </recommendedName>
</protein>
<feature type="region of interest" description="Disordered" evidence="1">
    <location>
        <begin position="244"/>
        <end position="281"/>
    </location>
</feature>
<evidence type="ECO:0000313" key="2">
    <source>
        <dbReference type="EMBL" id="CAK0894486.1"/>
    </source>
</evidence>
<comment type="caution">
    <text evidence="2">The sequence shown here is derived from an EMBL/GenBank/DDBJ whole genome shotgun (WGS) entry which is preliminary data.</text>
</comment>
<feature type="compositionally biased region" description="Gly residues" evidence="1">
    <location>
        <begin position="942"/>
        <end position="964"/>
    </location>
</feature>
<feature type="non-terminal residue" evidence="2">
    <location>
        <position position="1200"/>
    </location>
</feature>
<accession>A0ABN9X528</accession>